<feature type="region of interest" description="Disordered" evidence="1">
    <location>
        <begin position="31"/>
        <end position="68"/>
    </location>
</feature>
<dbReference type="WBParaSite" id="ECPE_0000016401-mRNA-1">
    <property type="protein sequence ID" value="ECPE_0000016401-mRNA-1"/>
    <property type="gene ID" value="ECPE_0000016401"/>
</dbReference>
<dbReference type="EMBL" id="UZAN01000508">
    <property type="protein sequence ID" value="VDP19573.1"/>
    <property type="molecule type" value="Genomic_DNA"/>
</dbReference>
<evidence type="ECO:0000313" key="2">
    <source>
        <dbReference type="EMBL" id="VDP19573.1"/>
    </source>
</evidence>
<keyword evidence="3" id="KW-1185">Reference proteome</keyword>
<accession>A0A182ZZN0</accession>
<dbReference type="AlphaFoldDB" id="A0A182ZZN0"/>
<evidence type="ECO:0000313" key="3">
    <source>
        <dbReference type="Proteomes" id="UP000272942"/>
    </source>
</evidence>
<dbReference type="Proteomes" id="UP000272942">
    <property type="component" value="Unassembled WGS sequence"/>
</dbReference>
<name>A0A182ZZN0_9TREM</name>
<evidence type="ECO:0000313" key="4">
    <source>
        <dbReference type="WBParaSite" id="ECPE_0000016401-mRNA-1"/>
    </source>
</evidence>
<feature type="compositionally biased region" description="Polar residues" evidence="1">
    <location>
        <begin position="34"/>
        <end position="56"/>
    </location>
</feature>
<sequence>MRISALEAHVQTILDQKVQNADCFVVVRNHEEQPQSVSRNRTELGSDTNRPRSTARISPATPANEDRGRLLRSAQADLPEVNQFLRLPVEASRARAQKLMEYARLKTGLEQIEKVAKNVQIVIDRILEIRFSLNAAVFRVLLVVLI</sequence>
<reference evidence="4" key="1">
    <citation type="submission" date="2016-06" db="UniProtKB">
        <authorList>
            <consortium name="WormBaseParasite"/>
        </authorList>
    </citation>
    <scope>IDENTIFICATION</scope>
</reference>
<evidence type="ECO:0000256" key="1">
    <source>
        <dbReference type="SAM" id="MobiDB-lite"/>
    </source>
</evidence>
<organism evidence="4">
    <name type="scientific">Echinostoma caproni</name>
    <dbReference type="NCBI Taxonomy" id="27848"/>
    <lineage>
        <taxon>Eukaryota</taxon>
        <taxon>Metazoa</taxon>
        <taxon>Spiralia</taxon>
        <taxon>Lophotrochozoa</taxon>
        <taxon>Platyhelminthes</taxon>
        <taxon>Trematoda</taxon>
        <taxon>Digenea</taxon>
        <taxon>Plagiorchiida</taxon>
        <taxon>Echinostomata</taxon>
        <taxon>Echinostomatoidea</taxon>
        <taxon>Echinostomatidae</taxon>
        <taxon>Echinostoma</taxon>
    </lineage>
</organism>
<reference evidence="2 3" key="2">
    <citation type="submission" date="2018-11" db="EMBL/GenBank/DDBJ databases">
        <authorList>
            <consortium name="Pathogen Informatics"/>
        </authorList>
    </citation>
    <scope>NUCLEOTIDE SEQUENCE [LARGE SCALE GENOMIC DNA]</scope>
    <source>
        <strain evidence="2 3">Egypt</strain>
    </source>
</reference>
<protein>
    <submittedName>
        <fullName evidence="2 4">Uncharacterized protein</fullName>
    </submittedName>
</protein>
<proteinExistence type="predicted"/>
<gene>
    <name evidence="2" type="ORF">ECPE_LOCUS165</name>
</gene>